<feature type="domain" description="MYND-type" evidence="5">
    <location>
        <begin position="178"/>
        <end position="222"/>
    </location>
</feature>
<dbReference type="SUPFAM" id="SSF144232">
    <property type="entry name" value="HIT/MYND zinc finger-like"/>
    <property type="match status" value="1"/>
</dbReference>
<dbReference type="OrthoDB" id="629492at2759"/>
<accession>A0A7S4EAR4</accession>
<reference evidence="6" key="1">
    <citation type="submission" date="2021-01" db="EMBL/GenBank/DDBJ databases">
        <authorList>
            <person name="Corre E."/>
            <person name="Pelletier E."/>
            <person name="Niang G."/>
            <person name="Scheremetjew M."/>
            <person name="Finn R."/>
            <person name="Kale V."/>
            <person name="Holt S."/>
            <person name="Cochrane G."/>
            <person name="Meng A."/>
            <person name="Brown T."/>
            <person name="Cohen L."/>
        </authorList>
    </citation>
    <scope>NUCLEOTIDE SEQUENCE</scope>
    <source>
        <strain evidence="6">CCMP1756</strain>
    </source>
</reference>
<evidence type="ECO:0000313" key="7">
    <source>
        <dbReference type="EMBL" id="CAH0370629.1"/>
    </source>
</evidence>
<dbReference type="EMBL" id="HBIW01018671">
    <property type="protein sequence ID" value="CAE0700641.1"/>
    <property type="molecule type" value="Transcribed_RNA"/>
</dbReference>
<dbReference type="InterPro" id="IPR002893">
    <property type="entry name" value="Znf_MYND"/>
</dbReference>
<dbReference type="GO" id="GO:0008270">
    <property type="term" value="F:zinc ion binding"/>
    <property type="evidence" value="ECO:0007669"/>
    <property type="project" value="UniProtKB-KW"/>
</dbReference>
<keyword evidence="2 4" id="KW-0863">Zinc-finger</keyword>
<organism evidence="6">
    <name type="scientific">Pelagomonas calceolata</name>
    <dbReference type="NCBI Taxonomy" id="35677"/>
    <lineage>
        <taxon>Eukaryota</taxon>
        <taxon>Sar</taxon>
        <taxon>Stramenopiles</taxon>
        <taxon>Ochrophyta</taxon>
        <taxon>Pelagophyceae</taxon>
        <taxon>Pelagomonadales</taxon>
        <taxon>Pelagomonadaceae</taxon>
        <taxon>Pelagomonas</taxon>
    </lineage>
</organism>
<name>A0A7S4EAR4_9STRA</name>
<dbReference type="AlphaFoldDB" id="A0A7S4EAR4"/>
<evidence type="ECO:0000259" key="5">
    <source>
        <dbReference type="PROSITE" id="PS50865"/>
    </source>
</evidence>
<evidence type="ECO:0000256" key="4">
    <source>
        <dbReference type="PROSITE-ProRule" id="PRU00134"/>
    </source>
</evidence>
<evidence type="ECO:0000313" key="6">
    <source>
        <dbReference type="EMBL" id="CAE0700641.1"/>
    </source>
</evidence>
<evidence type="ECO:0000313" key="8">
    <source>
        <dbReference type="Proteomes" id="UP000789595"/>
    </source>
</evidence>
<keyword evidence="3" id="KW-0862">Zinc</keyword>
<sequence>MTQFIPPQTEHVPPYQHPPLCFKPECRHGGPAPNEKIEDFLRAAHACKRDAGEAVRKLFVTKQYKGGMKGVEDDTDLVARTELKAVAAFWSDDDRRRLLATPGALKCLYACAADSIHLAYGSDARFLARLGAWVEHPDDEEQLMRACRSTVTDWACANYLNKKLPCGCLERLSSLEHCATCLKYLDPTKQAIDKRLCKCCGNVAYCGVPCESADWPRHRLECSGRPSDAEIARQDSEWLERRDKAVAARASFEEISPPKKSFDGDWVEESNA</sequence>
<keyword evidence="8" id="KW-1185">Reference proteome</keyword>
<dbReference type="Pfam" id="PF01753">
    <property type="entry name" value="zf-MYND"/>
    <property type="match status" value="1"/>
</dbReference>
<protein>
    <recommendedName>
        <fullName evidence="5">MYND-type domain-containing protein</fullName>
    </recommendedName>
</protein>
<gene>
    <name evidence="6" type="ORF">PCAL00307_LOCUS16077</name>
    <name evidence="7" type="ORF">PECAL_3P05250</name>
</gene>
<evidence type="ECO:0000256" key="3">
    <source>
        <dbReference type="ARBA" id="ARBA00022833"/>
    </source>
</evidence>
<evidence type="ECO:0000256" key="2">
    <source>
        <dbReference type="ARBA" id="ARBA00022771"/>
    </source>
</evidence>
<dbReference type="Gene3D" id="6.10.140.2220">
    <property type="match status" value="1"/>
</dbReference>
<dbReference type="Proteomes" id="UP000789595">
    <property type="component" value="Unassembled WGS sequence"/>
</dbReference>
<keyword evidence="1" id="KW-0479">Metal-binding</keyword>
<dbReference type="PROSITE" id="PS50865">
    <property type="entry name" value="ZF_MYND_2"/>
    <property type="match status" value="1"/>
</dbReference>
<evidence type="ECO:0000256" key="1">
    <source>
        <dbReference type="ARBA" id="ARBA00022723"/>
    </source>
</evidence>
<reference evidence="7" key="2">
    <citation type="submission" date="2021-11" db="EMBL/GenBank/DDBJ databases">
        <authorList>
            <consortium name="Genoscope - CEA"/>
            <person name="William W."/>
        </authorList>
    </citation>
    <scope>NUCLEOTIDE SEQUENCE</scope>
</reference>
<dbReference type="EMBL" id="CAKKNE010000003">
    <property type="protein sequence ID" value="CAH0370629.1"/>
    <property type="molecule type" value="Genomic_DNA"/>
</dbReference>
<proteinExistence type="predicted"/>